<organism evidence="2">
    <name type="scientific">bioreactor metagenome</name>
    <dbReference type="NCBI Taxonomy" id="1076179"/>
    <lineage>
        <taxon>unclassified sequences</taxon>
        <taxon>metagenomes</taxon>
        <taxon>ecological metagenomes</taxon>
    </lineage>
</organism>
<comment type="caution">
    <text evidence="2">The sequence shown here is derived from an EMBL/GenBank/DDBJ whole genome shotgun (WGS) entry which is preliminary data.</text>
</comment>
<accession>A0A644WFM8</accession>
<feature type="transmembrane region" description="Helical" evidence="1">
    <location>
        <begin position="267"/>
        <end position="289"/>
    </location>
</feature>
<protein>
    <recommendedName>
        <fullName evidence="3">DUF2812 domain-containing protein</fullName>
    </recommendedName>
</protein>
<dbReference type="InterPro" id="IPR021359">
    <property type="entry name" value="DUF2812"/>
</dbReference>
<evidence type="ECO:0000256" key="1">
    <source>
        <dbReference type="SAM" id="Phobius"/>
    </source>
</evidence>
<gene>
    <name evidence="2" type="ORF">SDC9_48910</name>
</gene>
<keyword evidence="1" id="KW-0812">Transmembrane</keyword>
<feature type="transmembrane region" description="Helical" evidence="1">
    <location>
        <begin position="208"/>
        <end position="230"/>
    </location>
</feature>
<feature type="transmembrane region" description="Helical" evidence="1">
    <location>
        <begin position="165"/>
        <end position="187"/>
    </location>
</feature>
<keyword evidence="1" id="KW-0472">Membrane</keyword>
<dbReference type="EMBL" id="VSSQ01000886">
    <property type="protein sequence ID" value="MPM02655.1"/>
    <property type="molecule type" value="Genomic_DNA"/>
</dbReference>
<sequence>MMIFRNKKWVVFNFLPYEHKSLEDYLEKMALRGWILENIKGYYLKFRKDTPKKLRYSVDVLDSISFMDGKDTDKALEYREYCKEAGWEFVCERNKIQVYCSELDEERIDIHTDEVEKFNTVRKASLKYVLLNLITIICLLLGQYIATIGSYSAHFLANPLGLGTFIFVIIFSLHEIMGLITFLIFNIKGKLSINNGKKVSYNLKKISLVRRIIYCLMSIVLFIAWLSFAIESDVSILKIVIILVFLVLASNYIINFIKNKNIKNKKIIIQGAYLVLTLAIFFTITNMIFRDVFIKDYNYSDKMLNKVDNLKIEDFNDVSKEDLLYFRAEKTPVAAYLYYGDEGEKNYLSYEIFESKYKWVVEYNFNKRIKFVNKIGVEYIEKKTSLPKGINVYMNEHGHRYTIISQNKMVEISSMDNVSEEELINVVYEKLFEK</sequence>
<feature type="transmembrane region" description="Helical" evidence="1">
    <location>
        <begin position="236"/>
        <end position="255"/>
    </location>
</feature>
<dbReference type="AlphaFoldDB" id="A0A644WFM8"/>
<dbReference type="Pfam" id="PF11193">
    <property type="entry name" value="DUF2812"/>
    <property type="match status" value="1"/>
</dbReference>
<evidence type="ECO:0000313" key="2">
    <source>
        <dbReference type="EMBL" id="MPM02655.1"/>
    </source>
</evidence>
<proteinExistence type="predicted"/>
<evidence type="ECO:0008006" key="3">
    <source>
        <dbReference type="Google" id="ProtNLM"/>
    </source>
</evidence>
<reference evidence="2" key="1">
    <citation type="submission" date="2019-08" db="EMBL/GenBank/DDBJ databases">
        <authorList>
            <person name="Kucharzyk K."/>
            <person name="Murdoch R.W."/>
            <person name="Higgins S."/>
            <person name="Loffler F."/>
        </authorList>
    </citation>
    <scope>NUCLEOTIDE SEQUENCE</scope>
</reference>
<feature type="transmembrane region" description="Helical" evidence="1">
    <location>
        <begin position="126"/>
        <end position="145"/>
    </location>
</feature>
<name>A0A644WFM8_9ZZZZ</name>
<keyword evidence="1" id="KW-1133">Transmembrane helix</keyword>